<dbReference type="RefSeq" id="WP_322465434.1">
    <property type="nucleotide sequence ID" value="NZ_JAXOJX010000013.1"/>
</dbReference>
<evidence type="ECO:0008006" key="3">
    <source>
        <dbReference type="Google" id="ProtNLM"/>
    </source>
</evidence>
<keyword evidence="2" id="KW-1185">Reference proteome</keyword>
<comment type="caution">
    <text evidence="1">The sequence shown here is derived from an EMBL/GenBank/DDBJ whole genome shotgun (WGS) entry which is preliminary data.</text>
</comment>
<name>A0ABU5ID16_9BURK</name>
<reference evidence="1 2" key="1">
    <citation type="submission" date="2023-11" db="EMBL/GenBank/DDBJ databases">
        <title>Draft genome of Azohydromonas lata strain H1 (DSM1123), a polyhydroxyalkanoate producer.</title>
        <authorList>
            <person name="Traversa D."/>
            <person name="D'Addabbo P."/>
            <person name="Pazzani C."/>
            <person name="Manzari C."/>
            <person name="Chiara M."/>
            <person name="Scrascia M."/>
        </authorList>
    </citation>
    <scope>NUCLEOTIDE SEQUENCE [LARGE SCALE GENOMIC DNA]</scope>
    <source>
        <strain evidence="1 2">H1</strain>
    </source>
</reference>
<dbReference type="EMBL" id="JAXOJX010000013">
    <property type="protein sequence ID" value="MDZ5457007.1"/>
    <property type="molecule type" value="Genomic_DNA"/>
</dbReference>
<evidence type="ECO:0000313" key="1">
    <source>
        <dbReference type="EMBL" id="MDZ5457007.1"/>
    </source>
</evidence>
<gene>
    <name evidence="1" type="ORF">SM757_10545</name>
</gene>
<accession>A0ABU5ID16</accession>
<proteinExistence type="predicted"/>
<organism evidence="1 2">
    <name type="scientific">Azohydromonas lata</name>
    <dbReference type="NCBI Taxonomy" id="45677"/>
    <lineage>
        <taxon>Bacteria</taxon>
        <taxon>Pseudomonadati</taxon>
        <taxon>Pseudomonadota</taxon>
        <taxon>Betaproteobacteria</taxon>
        <taxon>Burkholderiales</taxon>
        <taxon>Sphaerotilaceae</taxon>
        <taxon>Azohydromonas</taxon>
    </lineage>
</organism>
<evidence type="ECO:0000313" key="2">
    <source>
        <dbReference type="Proteomes" id="UP001293718"/>
    </source>
</evidence>
<sequence>MTITKQWLLSRLKEQSTWKGLSLMAGATGAAISPELINQIGLVVGAVWGLIDMVRKEH</sequence>
<protein>
    <recommendedName>
        <fullName evidence="3">Holin</fullName>
    </recommendedName>
</protein>
<dbReference type="Proteomes" id="UP001293718">
    <property type="component" value="Unassembled WGS sequence"/>
</dbReference>